<dbReference type="InterPro" id="IPR019962">
    <property type="entry name" value="CHP03663"/>
</dbReference>
<evidence type="ECO:0000256" key="1">
    <source>
        <dbReference type="SAM" id="Phobius"/>
    </source>
</evidence>
<dbReference type="InterPro" id="IPR038731">
    <property type="entry name" value="RgtA/B/C-like"/>
</dbReference>
<dbReference type="PANTHER" id="PTHR41710">
    <property type="entry name" value="GLYCOSYL TRANSFERASE, FAMILY 39"/>
    <property type="match status" value="1"/>
</dbReference>
<dbReference type="OrthoDB" id="313515at2157"/>
<evidence type="ECO:0000313" key="3">
    <source>
        <dbReference type="EMBL" id="SDM72133.1"/>
    </source>
</evidence>
<dbReference type="STRING" id="660521.SAMN04487949_2398"/>
<accession>A0A1G9VJ76</accession>
<feature type="transmembrane region" description="Helical" evidence="1">
    <location>
        <begin position="287"/>
        <end position="313"/>
    </location>
</feature>
<feature type="transmembrane region" description="Helical" evidence="1">
    <location>
        <begin position="386"/>
        <end position="409"/>
    </location>
</feature>
<reference evidence="4" key="1">
    <citation type="submission" date="2016-10" db="EMBL/GenBank/DDBJ databases">
        <authorList>
            <person name="Varghese N."/>
            <person name="Submissions S."/>
        </authorList>
    </citation>
    <scope>NUCLEOTIDE SEQUENCE [LARGE SCALE GENOMIC DNA]</scope>
    <source>
        <strain evidence="4">CGMCC 1.10119</strain>
    </source>
</reference>
<evidence type="ECO:0000259" key="2">
    <source>
        <dbReference type="Pfam" id="PF13231"/>
    </source>
</evidence>
<feature type="transmembrane region" description="Helical" evidence="1">
    <location>
        <begin position="350"/>
        <end position="374"/>
    </location>
</feature>
<dbReference type="InterPro" id="IPR016950">
    <property type="entry name" value="Manno-Trfase_MA4085_prd"/>
</dbReference>
<dbReference type="EMBL" id="FNHL01000003">
    <property type="protein sequence ID" value="SDM72133.1"/>
    <property type="molecule type" value="Genomic_DNA"/>
</dbReference>
<protein>
    <submittedName>
        <fullName evidence="3">TIGR03663 family protein</fullName>
    </submittedName>
</protein>
<keyword evidence="1" id="KW-0812">Transmembrane</keyword>
<dbReference type="RefSeq" id="WP_089697713.1">
    <property type="nucleotide sequence ID" value="NZ_FNHL01000003.1"/>
</dbReference>
<proteinExistence type="predicted"/>
<feature type="domain" description="Glycosyltransferase RgtA/B/C/D-like" evidence="2">
    <location>
        <begin position="76"/>
        <end position="201"/>
    </location>
</feature>
<name>A0A1G9VJ76_9EURY</name>
<dbReference type="PANTHER" id="PTHR41710:SF2">
    <property type="entry name" value="GLYCOSYL TRANSFERASE FAMILY 39_83 DOMAIN-CONTAINING PROTEIN"/>
    <property type="match status" value="1"/>
</dbReference>
<feature type="transmembrane region" description="Helical" evidence="1">
    <location>
        <begin position="140"/>
        <end position="157"/>
    </location>
</feature>
<gene>
    <name evidence="3" type="ORF">SAMN04487949_2398</name>
</gene>
<organism evidence="3 4">
    <name type="scientific">Halogranum gelatinilyticum</name>
    <dbReference type="NCBI Taxonomy" id="660521"/>
    <lineage>
        <taxon>Archaea</taxon>
        <taxon>Methanobacteriati</taxon>
        <taxon>Methanobacteriota</taxon>
        <taxon>Stenosarchaea group</taxon>
        <taxon>Halobacteria</taxon>
        <taxon>Halobacteriales</taxon>
        <taxon>Haloferacaceae</taxon>
    </lineage>
</organism>
<keyword evidence="1" id="KW-0472">Membrane</keyword>
<feature type="transmembrane region" description="Helical" evidence="1">
    <location>
        <begin position="116"/>
        <end position="134"/>
    </location>
</feature>
<dbReference type="Pfam" id="PF13231">
    <property type="entry name" value="PMT_2"/>
    <property type="match status" value="1"/>
</dbReference>
<keyword evidence="1" id="KW-1133">Transmembrane helix</keyword>
<evidence type="ECO:0000313" key="4">
    <source>
        <dbReference type="Proteomes" id="UP000199451"/>
    </source>
</evidence>
<feature type="transmembrane region" description="Helical" evidence="1">
    <location>
        <begin position="87"/>
        <end position="107"/>
    </location>
</feature>
<dbReference type="AlphaFoldDB" id="A0A1G9VJ76"/>
<dbReference type="Proteomes" id="UP000199451">
    <property type="component" value="Unassembled WGS sequence"/>
</dbReference>
<sequence length="544" mass="59092">MSNARDPTPSSGRSRVTLAVAAVALLALTARLVGLGSRPFHWDEARVGYWTLRAMESGVFEYRPVAGGPFLYLVDQPVFALLGVTDASARLVVALIGGLLPLAALLFRGRLTDDETLVFATILAFSPTFVYYSRFLRGDLPLAAFSLVALGCLVRLVDTGRRRYLYGATLAGALAVTTSGFVVGYVAAWLAAAALLFDHARVYGEDRQTVLDRLTRYTRTLRDWATPLARSFLLAFAVVVFFYAPRGLEGADLWDPLTIPAVLDEALFGSVRKFVGVRVEFRDGHEFLSYVVGYAELLVVLAAPVVVLALVGFVVERYLGKNRPVVAFASYWAGASLLFFPVITELNAPWVVLHSLAPLSILAAVGGGKVVAFGRRAVADRNAARTGIAALLLVAVVVQAGALTASSVYGESDRDNRLAQYGQPAGDLHALHQNASAAMADNSGIDVVYVGDRFFTVSEASNGQPPVPEAWGERLPLPWYFERADAETASIVNASRLDEFESQPPVVVADPQYRSTLDSRLDGYRMTEYELALWNREVVVYTRQ</sequence>
<dbReference type="PIRSF" id="PIRSF030218">
    <property type="entry name" value="Mannosyltr_MA4085_prd"/>
    <property type="match status" value="1"/>
</dbReference>
<feature type="transmembrane region" description="Helical" evidence="1">
    <location>
        <begin position="325"/>
        <end position="344"/>
    </location>
</feature>
<keyword evidence="4" id="KW-1185">Reference proteome</keyword>
<dbReference type="NCBIfam" id="TIGR03663">
    <property type="entry name" value="flippase activity-associated protein Agl23"/>
    <property type="match status" value="1"/>
</dbReference>
<feature type="transmembrane region" description="Helical" evidence="1">
    <location>
        <begin position="164"/>
        <end position="181"/>
    </location>
</feature>